<dbReference type="GO" id="GO:0003989">
    <property type="term" value="F:acetyl-CoA carboxylase activity"/>
    <property type="evidence" value="ECO:0007669"/>
    <property type="project" value="InterPro"/>
</dbReference>
<evidence type="ECO:0008006" key="3">
    <source>
        <dbReference type="Google" id="ProtNLM"/>
    </source>
</evidence>
<proteinExistence type="predicted"/>
<accession>A0A7I7XCZ8</accession>
<gene>
    <name evidence="1" type="ORF">MMAD_14450</name>
</gene>
<evidence type="ECO:0000313" key="2">
    <source>
        <dbReference type="Proteomes" id="UP000466517"/>
    </source>
</evidence>
<name>A0A7I7XCZ8_9MYCO</name>
<reference evidence="1 2" key="1">
    <citation type="journal article" date="2019" name="Emerg. Microbes Infect.">
        <title>Comprehensive subspecies identification of 175 nontuberculous mycobacteria species based on 7547 genomic profiles.</title>
        <authorList>
            <person name="Matsumoto Y."/>
            <person name="Kinjo T."/>
            <person name="Motooka D."/>
            <person name="Nabeya D."/>
            <person name="Jung N."/>
            <person name="Uechi K."/>
            <person name="Horii T."/>
            <person name="Iida T."/>
            <person name="Fujita J."/>
            <person name="Nakamura S."/>
        </authorList>
    </citation>
    <scope>NUCLEOTIDE SEQUENCE [LARGE SCALE GENOMIC DNA]</scope>
    <source>
        <strain evidence="1 2">JCM 13574</strain>
    </source>
</reference>
<keyword evidence="2" id="KW-1185">Reference proteome</keyword>
<dbReference type="InterPro" id="IPR032716">
    <property type="entry name" value="ACC_epsilon"/>
</dbReference>
<dbReference type="KEGG" id="mmag:MMAD_14450"/>
<protein>
    <recommendedName>
        <fullName evidence="3">Acyl-CoA carboxylase subunit epsilon</fullName>
    </recommendedName>
</protein>
<sequence>MSQDVDITEVSNAAELTIDAPVEPTVPEIRILKGNPTDEELAALVTVLAGASGAPAEPGPQELNLWGHPVDKLRYSSVSWQRVTLVGRTHNRR</sequence>
<dbReference type="Proteomes" id="UP000466517">
    <property type="component" value="Chromosome"/>
</dbReference>
<organism evidence="1 2">
    <name type="scientific">Mycolicibacterium madagascariense</name>
    <dbReference type="NCBI Taxonomy" id="212765"/>
    <lineage>
        <taxon>Bacteria</taxon>
        <taxon>Bacillati</taxon>
        <taxon>Actinomycetota</taxon>
        <taxon>Actinomycetes</taxon>
        <taxon>Mycobacteriales</taxon>
        <taxon>Mycobacteriaceae</taxon>
        <taxon>Mycolicibacterium</taxon>
    </lineage>
</organism>
<dbReference type="RefSeq" id="WP_163734516.1">
    <property type="nucleotide sequence ID" value="NZ_AP022610.1"/>
</dbReference>
<dbReference type="EMBL" id="AP022610">
    <property type="protein sequence ID" value="BBZ27150.1"/>
    <property type="molecule type" value="Genomic_DNA"/>
</dbReference>
<evidence type="ECO:0000313" key="1">
    <source>
        <dbReference type="EMBL" id="BBZ27150.1"/>
    </source>
</evidence>
<dbReference type="GO" id="GO:0004658">
    <property type="term" value="F:propionyl-CoA carboxylase activity"/>
    <property type="evidence" value="ECO:0007669"/>
    <property type="project" value="InterPro"/>
</dbReference>
<dbReference type="AlphaFoldDB" id="A0A7I7XCZ8"/>
<dbReference type="Pfam" id="PF13822">
    <property type="entry name" value="ACC_epsilon"/>
    <property type="match status" value="1"/>
</dbReference>